<gene>
    <name evidence="4" type="ORF">M8445_05575</name>
</gene>
<dbReference type="Gene3D" id="3.10.490.10">
    <property type="entry name" value="Gamma-glutamyl cyclotransferase-like"/>
    <property type="match status" value="1"/>
</dbReference>
<protein>
    <recommendedName>
        <fullName evidence="2">Putative gamma-glutamylcyclotransferase</fullName>
    </recommendedName>
</protein>
<keyword evidence="5" id="KW-1185">Reference proteome</keyword>
<dbReference type="InterPro" id="IPR036568">
    <property type="entry name" value="GGCT-like_sf"/>
</dbReference>
<dbReference type="CDD" id="cd06661">
    <property type="entry name" value="GGCT_like"/>
    <property type="match status" value="1"/>
</dbReference>
<proteinExistence type="predicted"/>
<dbReference type="PANTHER" id="PTHR31544">
    <property type="entry name" value="AIG2-LIKE PROTEIN D"/>
    <property type="match status" value="1"/>
</dbReference>
<evidence type="ECO:0000259" key="3">
    <source>
        <dbReference type="Pfam" id="PF06094"/>
    </source>
</evidence>
<keyword evidence="1" id="KW-0808">Transferase</keyword>
<organism evidence="4 5">
    <name type="scientific">Deinococcus aquaticus</name>
    <dbReference type="NCBI Taxonomy" id="328692"/>
    <lineage>
        <taxon>Bacteria</taxon>
        <taxon>Thermotogati</taxon>
        <taxon>Deinococcota</taxon>
        <taxon>Deinococci</taxon>
        <taxon>Deinococcales</taxon>
        <taxon>Deinococcaceae</taxon>
        <taxon>Deinococcus</taxon>
    </lineage>
</organism>
<dbReference type="RefSeq" id="WP_273990274.1">
    <property type="nucleotide sequence ID" value="NZ_BAABQT010000017.1"/>
</dbReference>
<evidence type="ECO:0000256" key="2">
    <source>
        <dbReference type="ARBA" id="ARBA00030602"/>
    </source>
</evidence>
<accession>A0ABY7V6P9</accession>
<sequence length="154" mass="16933">MSIPPDLTAVFVYGTLMPGERNAHVARQGGPFTAQEAALSGYDLLHLHPEGYPALRPSAAPPGTQAPVRGYLLTYTPQAWEAALPFLDHLEGLHEQPPLYRREQVTVTTVPGGQPRHAWVYVYARADRLSGAQWLPGGDWRVTLARDQPGSDER</sequence>
<name>A0ABY7V6P9_9DEIO</name>
<dbReference type="InterPro" id="IPR009288">
    <property type="entry name" value="AIG2-like_dom"/>
</dbReference>
<dbReference type="InterPro" id="IPR045038">
    <property type="entry name" value="AIG2-like"/>
</dbReference>
<dbReference type="SUPFAM" id="SSF110857">
    <property type="entry name" value="Gamma-glutamyl cyclotransferase-like"/>
    <property type="match status" value="1"/>
</dbReference>
<dbReference type="EMBL" id="CP115165">
    <property type="protein sequence ID" value="WDA59681.1"/>
    <property type="molecule type" value="Genomic_DNA"/>
</dbReference>
<dbReference type="Proteomes" id="UP001217044">
    <property type="component" value="Chromosome"/>
</dbReference>
<dbReference type="PANTHER" id="PTHR31544:SF2">
    <property type="entry name" value="AIG2-LIKE PROTEIN D"/>
    <property type="match status" value="1"/>
</dbReference>
<dbReference type="Pfam" id="PF06094">
    <property type="entry name" value="GGACT"/>
    <property type="match status" value="1"/>
</dbReference>
<feature type="domain" description="Gamma-glutamylcyclotransferase AIG2-like" evidence="3">
    <location>
        <begin position="10"/>
        <end position="141"/>
    </location>
</feature>
<reference evidence="4 5" key="1">
    <citation type="submission" date="2022-12" db="EMBL/GenBank/DDBJ databases">
        <title>Genome Sequence of Deinococcus aquaticus Type Strain PB314.</title>
        <authorList>
            <person name="Albert C."/>
            <person name="Hill J."/>
            <person name="Boren L."/>
            <person name="Scholz-Ng S."/>
            <person name="Fatema N."/>
            <person name="Grosso R."/>
            <person name="Soboslay E."/>
            <person name="Tuohy J."/>
        </authorList>
    </citation>
    <scope>NUCLEOTIDE SEQUENCE [LARGE SCALE GENOMIC DNA]</scope>
    <source>
        <strain evidence="4 5">PB-314</strain>
    </source>
</reference>
<evidence type="ECO:0000313" key="4">
    <source>
        <dbReference type="EMBL" id="WDA59681.1"/>
    </source>
</evidence>
<dbReference type="InterPro" id="IPR013024">
    <property type="entry name" value="GGCT-like"/>
</dbReference>
<evidence type="ECO:0000256" key="1">
    <source>
        <dbReference type="ARBA" id="ARBA00022679"/>
    </source>
</evidence>
<evidence type="ECO:0000313" key="5">
    <source>
        <dbReference type="Proteomes" id="UP001217044"/>
    </source>
</evidence>